<evidence type="ECO:0000259" key="4">
    <source>
        <dbReference type="Pfam" id="PF08241"/>
    </source>
</evidence>
<dbReference type="InterPro" id="IPR029063">
    <property type="entry name" value="SAM-dependent_MTases_sf"/>
</dbReference>
<proteinExistence type="inferred from homology"/>
<keyword evidence="6" id="KW-1185">Reference proteome</keyword>
<dbReference type="Proteomes" id="UP000295136">
    <property type="component" value="Unassembled WGS sequence"/>
</dbReference>
<dbReference type="Gene3D" id="3.40.50.150">
    <property type="entry name" value="Vaccinia Virus protein VP39"/>
    <property type="match status" value="1"/>
</dbReference>
<evidence type="ECO:0000256" key="2">
    <source>
        <dbReference type="ARBA" id="ARBA00022603"/>
    </source>
</evidence>
<dbReference type="GO" id="GO:0032259">
    <property type="term" value="P:methylation"/>
    <property type="evidence" value="ECO:0007669"/>
    <property type="project" value="UniProtKB-KW"/>
</dbReference>
<reference evidence="5 6" key="1">
    <citation type="submission" date="2019-03" db="EMBL/GenBank/DDBJ databases">
        <title>Draft genome sequences of novel Actinobacteria.</title>
        <authorList>
            <person name="Sahin N."/>
            <person name="Ay H."/>
            <person name="Saygin H."/>
        </authorList>
    </citation>
    <scope>NUCLEOTIDE SEQUENCE [LARGE SCALE GENOMIC DNA]</scope>
    <source>
        <strain evidence="5 6">6K102</strain>
    </source>
</reference>
<keyword evidence="3 5" id="KW-0808">Transferase</keyword>
<dbReference type="InterPro" id="IPR013216">
    <property type="entry name" value="Methyltransf_11"/>
</dbReference>
<organism evidence="5 6">
    <name type="scientific">Nonomuraea mesophila</name>
    <dbReference type="NCBI Taxonomy" id="2530382"/>
    <lineage>
        <taxon>Bacteria</taxon>
        <taxon>Bacillati</taxon>
        <taxon>Actinomycetota</taxon>
        <taxon>Actinomycetes</taxon>
        <taxon>Streptosporangiales</taxon>
        <taxon>Streptosporangiaceae</taxon>
        <taxon>Nonomuraea</taxon>
    </lineage>
</organism>
<comment type="caution">
    <text evidence="5">The sequence shown here is derived from an EMBL/GenBank/DDBJ whole genome shotgun (WGS) entry which is preliminary data.</text>
</comment>
<dbReference type="CDD" id="cd02440">
    <property type="entry name" value="AdoMet_MTases"/>
    <property type="match status" value="1"/>
</dbReference>
<evidence type="ECO:0000256" key="3">
    <source>
        <dbReference type="ARBA" id="ARBA00022679"/>
    </source>
</evidence>
<dbReference type="GO" id="GO:0008757">
    <property type="term" value="F:S-adenosylmethionine-dependent methyltransferase activity"/>
    <property type="evidence" value="ECO:0007669"/>
    <property type="project" value="InterPro"/>
</dbReference>
<dbReference type="RefSeq" id="WP_132637903.1">
    <property type="nucleotide sequence ID" value="NZ_SMLD01000144.1"/>
</dbReference>
<dbReference type="PANTHER" id="PTHR44942:SF4">
    <property type="entry name" value="METHYLTRANSFERASE TYPE 11 DOMAIN-CONTAINING PROTEIN"/>
    <property type="match status" value="1"/>
</dbReference>
<protein>
    <submittedName>
        <fullName evidence="5">Class I SAM-dependent methyltransferase</fullName>
    </submittedName>
</protein>
<dbReference type="SUPFAM" id="SSF53335">
    <property type="entry name" value="S-adenosyl-L-methionine-dependent methyltransferases"/>
    <property type="match status" value="1"/>
</dbReference>
<sequence>MTAKRVQARVFGEVADAYDRVRPAYPDALVDDVLAYAGLGGAPAVEAGAGTGKATAMFAARGTDLTAVEPDAAMAAVLNRRLGGHSNVSVVVSPFEEFRPDRAFGLLFSAQAWHWTDPEVRWRKAAEVLAPEGALALFWHLDMLKDPAVLDAALAVHRARAPHILLDTELPTESSIESSRWWLELERQDTFHDLSARLYPSELTFPIADYLTLLGTRSAIRMLPEDVRAGLLAALRDVLGDQVTLSVTTALYLARRTP</sequence>
<dbReference type="Pfam" id="PF08241">
    <property type="entry name" value="Methyltransf_11"/>
    <property type="match status" value="1"/>
</dbReference>
<evidence type="ECO:0000256" key="1">
    <source>
        <dbReference type="ARBA" id="ARBA00008361"/>
    </source>
</evidence>
<evidence type="ECO:0000313" key="6">
    <source>
        <dbReference type="Proteomes" id="UP000295136"/>
    </source>
</evidence>
<dbReference type="InterPro" id="IPR051052">
    <property type="entry name" value="Diverse_substrate_MTase"/>
</dbReference>
<comment type="similarity">
    <text evidence="1">Belongs to the methyltransferase superfamily.</text>
</comment>
<evidence type="ECO:0000313" key="5">
    <source>
        <dbReference type="EMBL" id="TDE34890.1"/>
    </source>
</evidence>
<gene>
    <name evidence="5" type="ORF">E1295_36580</name>
</gene>
<feature type="domain" description="Methyltransferase type 11" evidence="4">
    <location>
        <begin position="46"/>
        <end position="136"/>
    </location>
</feature>
<dbReference type="AlphaFoldDB" id="A0A4R5EKM2"/>
<dbReference type="EMBL" id="SMLD01000144">
    <property type="protein sequence ID" value="TDE34890.1"/>
    <property type="molecule type" value="Genomic_DNA"/>
</dbReference>
<accession>A0A4R5EKM2</accession>
<dbReference type="PANTHER" id="PTHR44942">
    <property type="entry name" value="METHYLTRANSF_11 DOMAIN-CONTAINING PROTEIN"/>
    <property type="match status" value="1"/>
</dbReference>
<keyword evidence="2 5" id="KW-0489">Methyltransferase</keyword>
<name>A0A4R5EKM2_9ACTN</name>